<reference evidence="2" key="1">
    <citation type="submission" date="2018-05" db="EMBL/GenBank/DDBJ databases">
        <authorList>
            <person name="Lanie J.A."/>
            <person name="Ng W.-L."/>
            <person name="Kazmierczak K.M."/>
            <person name="Andrzejewski T.M."/>
            <person name="Davidsen T.M."/>
            <person name="Wayne K.J."/>
            <person name="Tettelin H."/>
            <person name="Glass J.I."/>
            <person name="Rusch D."/>
            <person name="Podicherti R."/>
            <person name="Tsui H.-C.T."/>
            <person name="Winkler M.E."/>
        </authorList>
    </citation>
    <scope>NUCLEOTIDE SEQUENCE</scope>
</reference>
<dbReference type="Gene3D" id="3.30.1540.10">
    <property type="entry name" value="formyl-coa transferase, domain 3"/>
    <property type="match status" value="1"/>
</dbReference>
<dbReference type="InterPro" id="IPR003673">
    <property type="entry name" value="CoA-Trfase_fam_III"/>
</dbReference>
<sequence>MPQEVGALSKVRIIDLTDERAIYGAKLLADLGADVVRPEPLEGDPLRQRGPFCNDDPDEPSLWHAFFASNRRFISLDLETQTGLDQLTGLIANAEIVLVSEGAFGTSDLDLDVAMRVNPALVWIECSSFGNEGPWKDYVAPDLVAGALGGSVSTTGDVDTPPLKAFGDLNFVVSGCYTAIAALSALYHAKETGQGQRVDVPVHQCIASCLEHVFMWYWYSDLLGPARGRALERRGSLHWSNMYVVMQAVGGTIMVTPTPDIDAQLTWLIEADEFGDLFEPEYQDPANQAQFMARLMEVLRTFVGSKDVEALFLEAQSRHAPYGWVLPIEKVGENPQLEARDWWHPYSIGEHVVKGPGTPYRFSQTPWQMKPYVETDVDAKRVLQDLGWDNDR</sequence>
<gene>
    <name evidence="2" type="ORF">METZ01_LOCUS2424</name>
</gene>
<evidence type="ECO:0008006" key="3">
    <source>
        <dbReference type="Google" id="ProtNLM"/>
    </source>
</evidence>
<evidence type="ECO:0000256" key="1">
    <source>
        <dbReference type="ARBA" id="ARBA00022679"/>
    </source>
</evidence>
<dbReference type="SUPFAM" id="SSF89796">
    <property type="entry name" value="CoA-transferase family III (CaiB/BaiF)"/>
    <property type="match status" value="1"/>
</dbReference>
<dbReference type="PANTHER" id="PTHR48207">
    <property type="entry name" value="SUCCINATE--HYDROXYMETHYLGLUTARATE COA-TRANSFERASE"/>
    <property type="match status" value="1"/>
</dbReference>
<dbReference type="Gene3D" id="3.40.50.10540">
    <property type="entry name" value="Crotonobetainyl-coa:carnitine coa-transferase, domain 1"/>
    <property type="match status" value="1"/>
</dbReference>
<evidence type="ECO:0000313" key="2">
    <source>
        <dbReference type="EMBL" id="SUZ49570.1"/>
    </source>
</evidence>
<dbReference type="InterPro" id="IPR044855">
    <property type="entry name" value="CoA-Trfase_III_dom3_sf"/>
</dbReference>
<dbReference type="InterPro" id="IPR023606">
    <property type="entry name" value="CoA-Trfase_III_dom_1_sf"/>
</dbReference>
<dbReference type="PANTHER" id="PTHR48207:SF3">
    <property type="entry name" value="SUCCINATE--HYDROXYMETHYLGLUTARATE COA-TRANSFERASE"/>
    <property type="match status" value="1"/>
</dbReference>
<name>A0A381N4J9_9ZZZZ</name>
<keyword evidence="1" id="KW-0808">Transferase</keyword>
<proteinExistence type="predicted"/>
<dbReference type="Pfam" id="PF02515">
    <property type="entry name" value="CoA_transf_3"/>
    <property type="match status" value="1"/>
</dbReference>
<protein>
    <recommendedName>
        <fullName evidence="3">CoA transferase</fullName>
    </recommendedName>
</protein>
<dbReference type="AlphaFoldDB" id="A0A381N4J9"/>
<dbReference type="EMBL" id="UINC01000123">
    <property type="protein sequence ID" value="SUZ49570.1"/>
    <property type="molecule type" value="Genomic_DNA"/>
</dbReference>
<dbReference type="GO" id="GO:0008410">
    <property type="term" value="F:CoA-transferase activity"/>
    <property type="evidence" value="ECO:0007669"/>
    <property type="project" value="TreeGrafter"/>
</dbReference>
<dbReference type="InterPro" id="IPR050483">
    <property type="entry name" value="CoA-transferase_III_domain"/>
</dbReference>
<accession>A0A381N4J9</accession>
<organism evidence="2">
    <name type="scientific">marine metagenome</name>
    <dbReference type="NCBI Taxonomy" id="408172"/>
    <lineage>
        <taxon>unclassified sequences</taxon>
        <taxon>metagenomes</taxon>
        <taxon>ecological metagenomes</taxon>
    </lineage>
</organism>